<dbReference type="Proteomes" id="UP000644010">
    <property type="component" value="Unassembled WGS sequence"/>
</dbReference>
<dbReference type="EMBL" id="JACOOI010000051">
    <property type="protein sequence ID" value="MBC5646302.1"/>
    <property type="molecule type" value="Genomic_DNA"/>
</dbReference>
<evidence type="ECO:0008006" key="4">
    <source>
        <dbReference type="Google" id="ProtNLM"/>
    </source>
</evidence>
<evidence type="ECO:0000313" key="3">
    <source>
        <dbReference type="Proteomes" id="UP000644010"/>
    </source>
</evidence>
<evidence type="ECO:0000256" key="1">
    <source>
        <dbReference type="SAM" id="Phobius"/>
    </source>
</evidence>
<keyword evidence="1" id="KW-1133">Transmembrane helix</keyword>
<keyword evidence="1" id="KW-0812">Transmembrane</keyword>
<accession>A0ABR7E960</accession>
<reference evidence="2 3" key="1">
    <citation type="submission" date="2020-08" db="EMBL/GenBank/DDBJ databases">
        <title>Genome public.</title>
        <authorList>
            <person name="Liu C."/>
            <person name="Sun Q."/>
        </authorList>
    </citation>
    <scope>NUCLEOTIDE SEQUENCE [LARGE SCALE GENOMIC DNA]</scope>
    <source>
        <strain evidence="2 3">BX2</strain>
    </source>
</reference>
<dbReference type="RefSeq" id="WP_186961790.1">
    <property type="nucleotide sequence ID" value="NZ_JACOOI010000051.1"/>
</dbReference>
<sequence>MKKNSNNLFNHILVRLNRNLFIIILLVISNMTLYAQYENLPSLKYPLSTYYTYEQSLKGRFFNINYDDKAFADDAIFGMAMGNVERYRFCQNGTFAITNVDVGKDSRVGFFDTRGRNIGYLGVTVNSDFKSTVSLVSRFLGNTKGYLTLSPNVTTLAASGTLKLNADNKDNLLISGSQVLSQVPFKLQTSNISLLFSSDTDEKDGWIGVSSNHGLHIGTNNSSLFYIDNKQKVYIGATQTMVDRIKEELKNKYSLFVVNGVLSEDYAIAPQSTWSDFVLSEDYNLRKLEEVETFINDYNHLPDVPSAEKVAQEGYSQHEMNRVLLQKIEELTLYTIQQQKEIKILKEELSTLKK</sequence>
<gene>
    <name evidence="2" type="ORF">H8S77_25880</name>
</gene>
<evidence type="ECO:0000313" key="2">
    <source>
        <dbReference type="EMBL" id="MBC5646302.1"/>
    </source>
</evidence>
<protein>
    <recommendedName>
        <fullName evidence="4">Tail fiber domain-containing protein</fullName>
    </recommendedName>
</protein>
<keyword evidence="1" id="KW-0472">Membrane</keyword>
<feature type="transmembrane region" description="Helical" evidence="1">
    <location>
        <begin position="20"/>
        <end position="37"/>
    </location>
</feature>
<proteinExistence type="predicted"/>
<organism evidence="2 3">
    <name type="scientific">Parabacteroides segnis</name>
    <dbReference type="NCBI Taxonomy" id="2763058"/>
    <lineage>
        <taxon>Bacteria</taxon>
        <taxon>Pseudomonadati</taxon>
        <taxon>Bacteroidota</taxon>
        <taxon>Bacteroidia</taxon>
        <taxon>Bacteroidales</taxon>
        <taxon>Tannerellaceae</taxon>
        <taxon>Parabacteroides</taxon>
    </lineage>
</organism>
<keyword evidence="3" id="KW-1185">Reference proteome</keyword>
<name>A0ABR7E960_9BACT</name>
<comment type="caution">
    <text evidence="2">The sequence shown here is derived from an EMBL/GenBank/DDBJ whole genome shotgun (WGS) entry which is preliminary data.</text>
</comment>